<evidence type="ECO:0000313" key="2">
    <source>
        <dbReference type="EMBL" id="MDA0180745.1"/>
    </source>
</evidence>
<feature type="compositionally biased region" description="Low complexity" evidence="1">
    <location>
        <begin position="53"/>
        <end position="63"/>
    </location>
</feature>
<dbReference type="AlphaFoldDB" id="A0A9X3N6H8"/>
<name>A0A9X3N6H8_9ACTN</name>
<proteinExistence type="predicted"/>
<evidence type="ECO:0000313" key="3">
    <source>
        <dbReference type="Proteomes" id="UP001147653"/>
    </source>
</evidence>
<dbReference type="Pfam" id="PF11303">
    <property type="entry name" value="DUF3105"/>
    <property type="match status" value="1"/>
</dbReference>
<protein>
    <submittedName>
        <fullName evidence="2">DUF3105 domain-containing protein</fullName>
    </submittedName>
</protein>
<evidence type="ECO:0000256" key="1">
    <source>
        <dbReference type="SAM" id="MobiDB-lite"/>
    </source>
</evidence>
<feature type="region of interest" description="Disordered" evidence="1">
    <location>
        <begin position="31"/>
        <end position="81"/>
    </location>
</feature>
<reference evidence="2" key="1">
    <citation type="submission" date="2022-10" db="EMBL/GenBank/DDBJ databases">
        <title>The WGS of Solirubrobacter phytolaccae KCTC 29190.</title>
        <authorList>
            <person name="Jiang Z."/>
        </authorList>
    </citation>
    <scope>NUCLEOTIDE SEQUENCE</scope>
    <source>
        <strain evidence="2">KCTC 29190</strain>
    </source>
</reference>
<keyword evidence="3" id="KW-1185">Reference proteome</keyword>
<dbReference type="InterPro" id="IPR021454">
    <property type="entry name" value="DUF3105"/>
</dbReference>
<dbReference type="RefSeq" id="WP_270025059.1">
    <property type="nucleotide sequence ID" value="NZ_JAPDDP010000015.1"/>
</dbReference>
<sequence length="176" mass="17731">MKALYALAVAGLAAGLCLVLIIVLASRDSSQVDPGAAAGPGTLESDRGAQVVTTGPDTPASAPDAPPTSGPHREEPVDADRNALTDDQILTALAQGNVVIAYEGDPPTAVQEAVSGPYDPELAAAGQAVILAKRPGVGAPQALSWRHRLVATGPEDPKLRDFAEAWLGQGAPTGSG</sequence>
<dbReference type="Proteomes" id="UP001147653">
    <property type="component" value="Unassembled WGS sequence"/>
</dbReference>
<accession>A0A9X3N6H8</accession>
<dbReference type="EMBL" id="JAPDDP010000015">
    <property type="protein sequence ID" value="MDA0180745.1"/>
    <property type="molecule type" value="Genomic_DNA"/>
</dbReference>
<organism evidence="2 3">
    <name type="scientific">Solirubrobacter phytolaccae</name>
    <dbReference type="NCBI Taxonomy" id="1404360"/>
    <lineage>
        <taxon>Bacteria</taxon>
        <taxon>Bacillati</taxon>
        <taxon>Actinomycetota</taxon>
        <taxon>Thermoleophilia</taxon>
        <taxon>Solirubrobacterales</taxon>
        <taxon>Solirubrobacteraceae</taxon>
        <taxon>Solirubrobacter</taxon>
    </lineage>
</organism>
<gene>
    <name evidence="2" type="ORF">OJ997_10610</name>
</gene>
<feature type="compositionally biased region" description="Basic and acidic residues" evidence="1">
    <location>
        <begin position="71"/>
        <end position="81"/>
    </location>
</feature>
<comment type="caution">
    <text evidence="2">The sequence shown here is derived from an EMBL/GenBank/DDBJ whole genome shotgun (WGS) entry which is preliminary data.</text>
</comment>